<dbReference type="RefSeq" id="WP_110395223.1">
    <property type="nucleotide sequence ID" value="NZ_JBHUHB010000001.1"/>
</dbReference>
<evidence type="ECO:0000259" key="1">
    <source>
        <dbReference type="PROSITE" id="PS50965"/>
    </source>
</evidence>
<comment type="caution">
    <text evidence="2">The sequence shown here is derived from an EMBL/GenBank/DDBJ whole genome shotgun (WGS) entry which is preliminary data.</text>
</comment>
<dbReference type="EMBL" id="QJJQ01000006">
    <property type="protein sequence ID" value="PXW86982.1"/>
    <property type="molecule type" value="Genomic_DNA"/>
</dbReference>
<proteinExistence type="predicted"/>
<evidence type="ECO:0000313" key="3">
    <source>
        <dbReference type="Proteomes" id="UP000247978"/>
    </source>
</evidence>
<name>A0A2V3VYN9_9BACI</name>
<evidence type="ECO:0000313" key="2">
    <source>
        <dbReference type="EMBL" id="PXW86982.1"/>
    </source>
</evidence>
<accession>A0A2V3VYN9</accession>
<dbReference type="InterPro" id="IPR011528">
    <property type="entry name" value="NERD"/>
</dbReference>
<feature type="domain" description="NERD" evidence="1">
    <location>
        <begin position="40"/>
        <end position="155"/>
    </location>
</feature>
<dbReference type="PROSITE" id="PS50965">
    <property type="entry name" value="NERD"/>
    <property type="match status" value="1"/>
</dbReference>
<organism evidence="2 3">
    <name type="scientific">Pseudogracilibacillus auburnensis</name>
    <dbReference type="NCBI Taxonomy" id="1494959"/>
    <lineage>
        <taxon>Bacteria</taxon>
        <taxon>Bacillati</taxon>
        <taxon>Bacillota</taxon>
        <taxon>Bacilli</taxon>
        <taxon>Bacillales</taxon>
        <taxon>Bacillaceae</taxon>
        <taxon>Pseudogracilibacillus</taxon>
    </lineage>
</organism>
<keyword evidence="3" id="KW-1185">Reference proteome</keyword>
<dbReference type="Proteomes" id="UP000247978">
    <property type="component" value="Unassembled WGS sequence"/>
</dbReference>
<dbReference type="Pfam" id="PF08378">
    <property type="entry name" value="NERD"/>
    <property type="match status" value="1"/>
</dbReference>
<dbReference type="AlphaFoldDB" id="A0A2V3VYN9"/>
<dbReference type="OrthoDB" id="569879at2"/>
<sequence>MIKKRERSLELDQLQALYRRMHKDNTKRENVYSDLIRKKTEIKGLNAIDFPLQFIKNEAIILHDIRLQDKFGHFQMDFILLNPKCIVILEVKNWYGTILFKEIDQVIRINDNGEQEGFPNPITQAKLQQYRLRKWLHKHGYTNILVQYLVVISFPHTIVQVDPNFKGSMEKVIHSNQLVFKWNNRMNTLPPNGCSQNVKDLTQLLIHSHTPPDNNMMEKYHVHNGELVKGMFCFKCELPTMVKKYNKWVCQKCKDESFSAHLENINDYKLLLGHIASNKQLRNFLAVDCIHVMKRMIKNAGFEPIGTGRMRKYLL</sequence>
<gene>
    <name evidence="2" type="ORF">DFR56_10650</name>
</gene>
<reference evidence="2 3" key="1">
    <citation type="submission" date="2018-05" db="EMBL/GenBank/DDBJ databases">
        <title>Genomic Encyclopedia of Type Strains, Phase IV (KMG-IV): sequencing the most valuable type-strain genomes for metagenomic binning, comparative biology and taxonomic classification.</title>
        <authorList>
            <person name="Goeker M."/>
        </authorList>
    </citation>
    <scope>NUCLEOTIDE SEQUENCE [LARGE SCALE GENOMIC DNA]</scope>
    <source>
        <strain evidence="2 3">DSM 28556</strain>
    </source>
</reference>
<protein>
    <submittedName>
        <fullName evidence="2">Nuclease-like protein</fullName>
    </submittedName>
</protein>